<dbReference type="eggNOG" id="COG3278">
    <property type="taxonomic scope" value="Bacteria"/>
</dbReference>
<keyword evidence="1" id="KW-1133">Transmembrane helix</keyword>
<evidence type="ECO:0008006" key="4">
    <source>
        <dbReference type="Google" id="ProtNLM"/>
    </source>
</evidence>
<dbReference type="SUPFAM" id="SSF81442">
    <property type="entry name" value="Cytochrome c oxidase subunit I-like"/>
    <property type="match status" value="1"/>
</dbReference>
<evidence type="ECO:0000313" key="3">
    <source>
        <dbReference type="Proteomes" id="UP000000233"/>
    </source>
</evidence>
<name>A4VQB8_STUS1</name>
<dbReference type="GO" id="GO:0020037">
    <property type="term" value="F:heme binding"/>
    <property type="evidence" value="ECO:0007669"/>
    <property type="project" value="InterPro"/>
</dbReference>
<dbReference type="Gene3D" id="1.20.210.10">
    <property type="entry name" value="Cytochrome c oxidase-like, subunit I domain"/>
    <property type="match status" value="1"/>
</dbReference>
<dbReference type="Pfam" id="PF00115">
    <property type="entry name" value="COX1"/>
    <property type="match status" value="1"/>
</dbReference>
<dbReference type="UniPathway" id="UPA00705"/>
<dbReference type="EMBL" id="CP000304">
    <property type="protein sequence ID" value="ABP81169.1"/>
    <property type="molecule type" value="Genomic_DNA"/>
</dbReference>
<dbReference type="Proteomes" id="UP000000233">
    <property type="component" value="Chromosome"/>
</dbReference>
<dbReference type="GO" id="GO:0016020">
    <property type="term" value="C:membrane"/>
    <property type="evidence" value="ECO:0007669"/>
    <property type="project" value="InterPro"/>
</dbReference>
<sequence length="134" mass="14950">MSELHNSPEPTAYNYRVVRQFTLTRRLRGREQMHSIGLINAPFWLATIGTVLYIASMWVNGITPGLMWRAINEGGTLTYSFVEALQASHPGYVVRMAGGGIFASGMLLMALNTWLTVRRRRDERAPQASPLLAG</sequence>
<dbReference type="InterPro" id="IPR036927">
    <property type="entry name" value="Cyt_c_oxase-like_su1_sf"/>
</dbReference>
<organism evidence="2 3">
    <name type="scientific">Stutzerimonas stutzeri (strain A1501)</name>
    <name type="common">Pseudomonas stutzeri</name>
    <dbReference type="NCBI Taxonomy" id="379731"/>
    <lineage>
        <taxon>Bacteria</taxon>
        <taxon>Pseudomonadati</taxon>
        <taxon>Pseudomonadota</taxon>
        <taxon>Gammaproteobacteria</taxon>
        <taxon>Pseudomonadales</taxon>
        <taxon>Pseudomonadaceae</taxon>
        <taxon>Stutzerimonas</taxon>
    </lineage>
</organism>
<keyword evidence="1" id="KW-0812">Transmembrane</keyword>
<feature type="transmembrane region" description="Helical" evidence="1">
    <location>
        <begin position="92"/>
        <end position="115"/>
    </location>
</feature>
<evidence type="ECO:0000313" key="2">
    <source>
        <dbReference type="EMBL" id="ABP81169.1"/>
    </source>
</evidence>
<accession>A4VQB8</accession>
<reference evidence="2 3" key="1">
    <citation type="journal article" date="2008" name="Proc. Natl. Acad. Sci. U.S.A.">
        <title>Nitrogen fixation island and rhizosphere competence traits in the genome of root-associated Pseudomonas stutzeri A1501.</title>
        <authorList>
            <person name="Yan Y."/>
            <person name="Yang J."/>
            <person name="Dou Y."/>
            <person name="Chen M."/>
            <person name="Ping S."/>
            <person name="Peng J."/>
            <person name="Lu W."/>
            <person name="Zhang W."/>
            <person name="Yao Z."/>
            <person name="Li H."/>
            <person name="Liu W."/>
            <person name="He S."/>
            <person name="Geng L."/>
            <person name="Zhang X."/>
            <person name="Yang F."/>
            <person name="Yu H."/>
            <person name="Zhan Y."/>
            <person name="Li D."/>
            <person name="Lin Z."/>
            <person name="Wang Y."/>
            <person name="Elmerich C."/>
            <person name="Lin M."/>
            <person name="Jin Q."/>
        </authorList>
    </citation>
    <scope>NUCLEOTIDE SEQUENCE [LARGE SCALE GENOMIC DNA]</scope>
    <source>
        <strain evidence="2 3">A1501</strain>
    </source>
</reference>
<protein>
    <recommendedName>
        <fullName evidence="4">Cytochrome-c oxidase</fullName>
    </recommendedName>
</protein>
<feature type="transmembrane region" description="Helical" evidence="1">
    <location>
        <begin position="35"/>
        <end position="59"/>
    </location>
</feature>
<dbReference type="KEGG" id="psa:PST_3541"/>
<keyword evidence="1" id="KW-0472">Membrane</keyword>
<keyword evidence="3" id="KW-1185">Reference proteome</keyword>
<dbReference type="HOGENOM" id="CLU_1894459_0_0_6"/>
<dbReference type="AlphaFoldDB" id="A4VQB8"/>
<gene>
    <name evidence="2" type="ordered locus">PST_3541</name>
</gene>
<dbReference type="GO" id="GO:0004129">
    <property type="term" value="F:cytochrome-c oxidase activity"/>
    <property type="evidence" value="ECO:0007669"/>
    <property type="project" value="InterPro"/>
</dbReference>
<dbReference type="GO" id="GO:0006119">
    <property type="term" value="P:oxidative phosphorylation"/>
    <property type="evidence" value="ECO:0007669"/>
    <property type="project" value="UniProtKB-UniPathway"/>
</dbReference>
<proteinExistence type="predicted"/>
<dbReference type="InterPro" id="IPR000883">
    <property type="entry name" value="Cyt_C_Oxase_1"/>
</dbReference>
<evidence type="ECO:0000256" key="1">
    <source>
        <dbReference type="SAM" id="Phobius"/>
    </source>
</evidence>